<keyword evidence="2" id="KW-1185">Reference proteome</keyword>
<dbReference type="InterPro" id="IPR011990">
    <property type="entry name" value="TPR-like_helical_dom_sf"/>
</dbReference>
<dbReference type="RefSeq" id="WP_043872508.1">
    <property type="nucleotide sequence ID" value="NZ_CCVW01000001.1"/>
</dbReference>
<organism evidence="1 2">
    <name type="scientific">Legionella massiliensis</name>
    <dbReference type="NCBI Taxonomy" id="1034943"/>
    <lineage>
        <taxon>Bacteria</taxon>
        <taxon>Pseudomonadati</taxon>
        <taxon>Pseudomonadota</taxon>
        <taxon>Gammaproteobacteria</taxon>
        <taxon>Legionellales</taxon>
        <taxon>Legionellaceae</taxon>
        <taxon>Legionella</taxon>
    </lineage>
</organism>
<dbReference type="AlphaFoldDB" id="A0A078KS00"/>
<dbReference type="EMBL" id="CCSB01000001">
    <property type="protein sequence ID" value="CDZ75871.1"/>
    <property type="molecule type" value="Genomic_DNA"/>
</dbReference>
<protein>
    <submittedName>
        <fullName evidence="1">Uncharacterized protein</fullName>
    </submittedName>
</protein>
<reference evidence="1 2" key="1">
    <citation type="submission" date="2014-06" db="EMBL/GenBank/DDBJ databases">
        <authorList>
            <person name="Urmite Genomes Urmite Genomes"/>
        </authorList>
    </citation>
    <scope>NUCLEOTIDE SEQUENCE [LARGE SCALE GENOMIC DNA]</scope>
</reference>
<evidence type="ECO:0000313" key="1">
    <source>
        <dbReference type="EMBL" id="CDZ75871.1"/>
    </source>
</evidence>
<dbReference type="SUPFAM" id="SSF48452">
    <property type="entry name" value="TPR-like"/>
    <property type="match status" value="1"/>
</dbReference>
<name>A0A078KS00_9GAMM</name>
<gene>
    <name evidence="1" type="ORF">BN59_00131</name>
</gene>
<dbReference type="STRING" id="1034943.BN59_00131"/>
<dbReference type="Proteomes" id="UP000044071">
    <property type="component" value="Unassembled WGS sequence"/>
</dbReference>
<accession>A0A078KS00</accession>
<sequence>MNPNIGLAYNTIGAVKLAQNDLDGALANLGEATRLLPGNGFAFAMRGEVKRLQGDLPGALADSTEGSGSSQTIASLLVLEPR</sequence>
<evidence type="ECO:0000313" key="2">
    <source>
        <dbReference type="Proteomes" id="UP000044071"/>
    </source>
</evidence>
<dbReference type="Gene3D" id="1.25.40.10">
    <property type="entry name" value="Tetratricopeptide repeat domain"/>
    <property type="match status" value="1"/>
</dbReference>
<proteinExistence type="predicted"/>